<accession>A0A2K1R9E4</accession>
<feature type="compositionally biased region" description="Basic residues" evidence="1">
    <location>
        <begin position="1"/>
        <end position="11"/>
    </location>
</feature>
<dbReference type="Gene3D" id="3.80.10.10">
    <property type="entry name" value="Ribonuclease Inhibitor"/>
    <property type="match status" value="1"/>
</dbReference>
<reference evidence="2" key="1">
    <citation type="journal article" date="2006" name="Science">
        <title>The genome of black cottonwood, Populus trichocarpa (Torr. &amp; Gray).</title>
        <authorList>
            <person name="Tuskan G.A."/>
            <person name="Difazio S."/>
            <person name="Jansson S."/>
            <person name="Bohlmann J."/>
            <person name="Grigoriev I."/>
            <person name="Hellsten U."/>
            <person name="Putnam N."/>
            <person name="Ralph S."/>
            <person name="Rombauts S."/>
            <person name="Salamov A."/>
            <person name="Schein J."/>
            <person name="Sterck L."/>
            <person name="Aerts A."/>
            <person name="Bhalerao R.R."/>
            <person name="Bhalerao R.P."/>
            <person name="Blaudez D."/>
            <person name="Boerjan W."/>
            <person name="Brun A."/>
            <person name="Brunner A."/>
            <person name="Busov V."/>
            <person name="Campbell M."/>
            <person name="Carlson J."/>
            <person name="Chalot M."/>
            <person name="Chapman J."/>
            <person name="Chen G.L."/>
            <person name="Cooper D."/>
            <person name="Coutinho P.M."/>
            <person name="Couturier J."/>
            <person name="Covert S."/>
            <person name="Cronk Q."/>
            <person name="Cunningham R."/>
            <person name="Davis J."/>
            <person name="Degroeve S."/>
            <person name="Dejardin A."/>
            <person name="Depamphilis C."/>
            <person name="Detter J."/>
            <person name="Dirks B."/>
            <person name="Dubchak I."/>
            <person name="Duplessis S."/>
            <person name="Ehlting J."/>
            <person name="Ellis B."/>
            <person name="Gendler K."/>
            <person name="Goodstein D."/>
            <person name="Gribskov M."/>
            <person name="Grimwood J."/>
            <person name="Groover A."/>
            <person name="Gunter L."/>
            <person name="Hamberger B."/>
            <person name="Heinze B."/>
            <person name="Helariutta Y."/>
            <person name="Henrissat B."/>
            <person name="Holligan D."/>
            <person name="Holt R."/>
            <person name="Huang W."/>
            <person name="Islam-Faridi N."/>
            <person name="Jones S."/>
            <person name="Jones-Rhoades M."/>
            <person name="Jorgensen R."/>
            <person name="Joshi C."/>
            <person name="Kangasjarvi J."/>
            <person name="Karlsson J."/>
            <person name="Kelleher C."/>
            <person name="Kirkpatrick R."/>
            <person name="Kirst M."/>
            <person name="Kohler A."/>
            <person name="Kalluri U."/>
            <person name="Larimer F."/>
            <person name="Leebens-Mack J."/>
            <person name="Leple J.C."/>
            <person name="Locascio P."/>
            <person name="Lou Y."/>
            <person name="Lucas S."/>
            <person name="Martin F."/>
            <person name="Montanini B."/>
            <person name="Napoli C."/>
            <person name="Nelson D.R."/>
            <person name="Nelson C."/>
            <person name="Nieminen K."/>
            <person name="Nilsson O."/>
            <person name="Pereda V."/>
            <person name="Peter G."/>
            <person name="Philippe R."/>
            <person name="Pilate G."/>
            <person name="Poliakov A."/>
            <person name="Razumovskaya J."/>
            <person name="Richardson P."/>
            <person name="Rinaldi C."/>
            <person name="Ritland K."/>
            <person name="Rouze P."/>
            <person name="Ryaboy D."/>
            <person name="Schmutz J."/>
            <person name="Schrader J."/>
            <person name="Segerman B."/>
            <person name="Shin H."/>
            <person name="Siddiqui A."/>
            <person name="Sterky F."/>
            <person name="Terry A."/>
            <person name="Tsai C.J."/>
            <person name="Uberbacher E."/>
            <person name="Unneberg P."/>
            <person name="Vahala J."/>
            <person name="Wall K."/>
            <person name="Wessler S."/>
            <person name="Yang G."/>
            <person name="Yin T."/>
            <person name="Douglas C."/>
            <person name="Marra M."/>
            <person name="Sandberg G."/>
            <person name="Van de Peer Y."/>
            <person name="Rokhsar D."/>
        </authorList>
    </citation>
    <scope>NUCLEOTIDE SEQUENCE [LARGE SCALE GENOMIC DNA]</scope>
    <source>
        <strain evidence="2">Nisqually-1</strain>
    </source>
</reference>
<evidence type="ECO:0000313" key="2">
    <source>
        <dbReference type="EMBL" id="PNS23910.1"/>
    </source>
</evidence>
<organism evidence="2">
    <name type="scientific">Populus trichocarpa</name>
    <name type="common">Western balsam poplar</name>
    <name type="synonym">Populus balsamifera subsp. trichocarpa</name>
    <dbReference type="NCBI Taxonomy" id="3694"/>
    <lineage>
        <taxon>Eukaryota</taxon>
        <taxon>Viridiplantae</taxon>
        <taxon>Streptophyta</taxon>
        <taxon>Embryophyta</taxon>
        <taxon>Tracheophyta</taxon>
        <taxon>Spermatophyta</taxon>
        <taxon>Magnoliopsida</taxon>
        <taxon>eudicotyledons</taxon>
        <taxon>Gunneridae</taxon>
        <taxon>Pentapetalae</taxon>
        <taxon>rosids</taxon>
        <taxon>fabids</taxon>
        <taxon>Malpighiales</taxon>
        <taxon>Salicaceae</taxon>
        <taxon>Saliceae</taxon>
        <taxon>Populus</taxon>
    </lineage>
</organism>
<reference evidence="2" key="2">
    <citation type="submission" date="2017-07" db="EMBL/GenBank/DDBJ databases">
        <title>WGS assembly of Populus trichocarpa.</title>
        <authorList>
            <person name="Tuskan G."/>
            <person name="Difazio S."/>
            <person name="Jansson S."/>
            <person name="Bohlmann J."/>
            <person name="Grigoriev I."/>
            <person name="Hellsten U."/>
            <person name="Putnam N."/>
            <person name="Ralph S."/>
            <person name="Rombauts S."/>
            <person name="Salamov A."/>
            <person name="Schein J."/>
            <person name="Sterck L."/>
            <person name="Aerts A."/>
            <person name="Bhalerao R."/>
            <person name="Bhalerao R."/>
            <person name="Blaudez D."/>
            <person name="Boerjan W."/>
            <person name="Brun A."/>
            <person name="Brunner A."/>
            <person name="Busov V."/>
            <person name="Campbell M."/>
            <person name="Carlson J."/>
            <person name="Chalot M."/>
            <person name="Chapman J."/>
            <person name="Chen G."/>
            <person name="Cooper D."/>
            <person name="Coutinho P."/>
            <person name="Couturier J."/>
            <person name="Covert S."/>
            <person name="Cronk Q."/>
            <person name="Cunningham R."/>
            <person name="Davis J."/>
            <person name="Degroeve S."/>
            <person name="Dejardin A."/>
            <person name="Depamphilis C."/>
            <person name="Detter J."/>
            <person name="Dirks B."/>
            <person name="Dubchak I."/>
            <person name="Duplessis S."/>
            <person name="Ehlting J."/>
            <person name="Ellis B."/>
            <person name="Gendler K."/>
            <person name="Goodstein D."/>
            <person name="Gribskov M."/>
            <person name="Grimwood J."/>
            <person name="Groover A."/>
            <person name="Gunter L."/>
            <person name="Hamberger B."/>
            <person name="Heinze B."/>
            <person name="Helariutta Y."/>
            <person name="Henrissat B."/>
            <person name="Holligan D."/>
            <person name="Holt R."/>
            <person name="Huang W."/>
            <person name="Islam-Faridi N."/>
            <person name="Jones S."/>
            <person name="Jones-Rhoades M."/>
            <person name="Jorgensen R."/>
            <person name="Joshi C."/>
            <person name="Kangasjarvi J."/>
            <person name="Karlsson J."/>
            <person name="Kelleher C."/>
            <person name="Kirkpatrick R."/>
            <person name="Kirst M."/>
            <person name="Kohler A."/>
            <person name="Kalluri U."/>
            <person name="Larimer F."/>
            <person name="Leebens-Mack J."/>
            <person name="Leple J."/>
            <person name="Locascio P."/>
            <person name="Lou Y."/>
            <person name="Lucas S."/>
            <person name="Martin F."/>
            <person name="Montanini B."/>
            <person name="Napoli C."/>
            <person name="Nelson D."/>
            <person name="Nelson C."/>
            <person name="Nieminen K."/>
            <person name="Nilsson O."/>
            <person name="Pereda V."/>
            <person name="Peter G."/>
            <person name="Philippe R."/>
            <person name="Pilate G."/>
            <person name="Poliakov A."/>
            <person name="Razumovskaya J."/>
            <person name="Richardson P."/>
            <person name="Rinaldi C."/>
            <person name="Ritland K."/>
            <person name="Rouze P."/>
            <person name="Ryaboy D."/>
            <person name="Schmutz J."/>
            <person name="Schrader J."/>
            <person name="Segerman B."/>
            <person name="Shin H."/>
            <person name="Siddiqui A."/>
            <person name="Sterky F."/>
            <person name="Terry A."/>
            <person name="Tsai C."/>
            <person name="Uberbacher E."/>
            <person name="Unneberg P."/>
            <person name="Vahala J."/>
            <person name="Wall K."/>
            <person name="Wessler S."/>
            <person name="Yang G."/>
            <person name="Yin T."/>
            <person name="Douglas C."/>
            <person name="Marra M."/>
            <person name="Sandberg G."/>
            <person name="Van De Peer Y."/>
            <person name="Rokhsar D."/>
        </authorList>
    </citation>
    <scope>NUCLEOTIDE SEQUENCE</scope>
    <source>
        <strain evidence="2">Nisqually-1</strain>
    </source>
</reference>
<dbReference type="InParanoid" id="A0A2K1R9E4"/>
<feature type="region of interest" description="Disordered" evidence="1">
    <location>
        <begin position="1"/>
        <end position="23"/>
    </location>
</feature>
<evidence type="ECO:0000256" key="1">
    <source>
        <dbReference type="SAM" id="MobiDB-lite"/>
    </source>
</evidence>
<sequence length="326" mass="35663">MLAQTRVRRGGIHTDTKVGGGRVHAHTRVGSGGMLAQTRVRRGGVHTDTKVGGGRVHAHTRVGGGRVHAQPQVGSGRIHAHTQVGSETQGWASTRPHPTWVWAWLGAPSCPRPPWIWVGTHQDPTCGWGWTCPRPLPSWVSTCSCPSTCVNIIMGRTLPVPPSSALTAGDSVVEMSSYCSKSQQQRLTTLMLVGGNKLRLIPSLEKLKALKRLDLSCSALEKLPKRSRCLPKDIQQLTIFKSSCDVSSLIKYAIELELTNIWKCYNMESLVSFSWFCSAPPSSPSYHGICSSVKEFECSGCKSLKKLLPLVLLPNLVNLEEIRVEE</sequence>
<gene>
    <name evidence="2" type="ORF">POPTR_T026300</name>
</gene>
<dbReference type="AlphaFoldDB" id="A0A2K1R9E4"/>
<protein>
    <submittedName>
        <fullName evidence="2">Uncharacterized protein</fullName>
    </submittedName>
</protein>
<dbReference type="EMBL" id="KZ623348">
    <property type="protein sequence ID" value="PNS23910.1"/>
    <property type="molecule type" value="Genomic_DNA"/>
</dbReference>
<proteinExistence type="predicted"/>
<dbReference type="SUPFAM" id="SSF52058">
    <property type="entry name" value="L domain-like"/>
    <property type="match status" value="1"/>
</dbReference>
<name>A0A2K1R9E4_POPTR</name>
<dbReference type="InterPro" id="IPR032675">
    <property type="entry name" value="LRR_dom_sf"/>
</dbReference>